<dbReference type="Gene3D" id="3.40.630.10">
    <property type="entry name" value="Zn peptidases"/>
    <property type="match status" value="1"/>
</dbReference>
<reference evidence="23 24" key="1">
    <citation type="journal article" date="2012" name="J. Bacteriol.">
        <title>Complete genome sequence of the metabolically versatile halophilic archaeon Haloferax mediterranei, a poly(3-hydroxybutyrate-co-3-hydroxyvalerate) producer.</title>
        <authorList>
            <person name="Han J."/>
            <person name="Zhang F."/>
            <person name="Hou J."/>
            <person name="Liu X."/>
            <person name="Li M."/>
            <person name="Liu H."/>
            <person name="Cai L."/>
            <person name="Zhang B."/>
            <person name="Chen Y."/>
            <person name="Zhou J."/>
            <person name="Hu S."/>
            <person name="Xiang H."/>
        </authorList>
    </citation>
    <scope>NUCLEOTIDE SEQUENCE [LARGE SCALE GENOMIC DNA]</scope>
    <source>
        <strain evidence="24">ATCC 33500 / DSM 1411 / JCM 8866 / NBRC 14739 / NCIMB 2177 / R-4</strain>
    </source>
</reference>
<comment type="subunit">
    <text evidence="19">Homodimer. The monomeric form is inactive while the homodimer is active.</text>
</comment>
<evidence type="ECO:0000256" key="11">
    <source>
        <dbReference type="ARBA" id="ARBA00022801"/>
    </source>
</evidence>
<feature type="domain" description="PA" evidence="21">
    <location>
        <begin position="106"/>
        <end position="197"/>
    </location>
</feature>
<dbReference type="GO" id="GO:0004177">
    <property type="term" value="F:aminopeptidase activity"/>
    <property type="evidence" value="ECO:0007669"/>
    <property type="project" value="UniProtKB-KW"/>
</dbReference>
<dbReference type="GO" id="GO:0006508">
    <property type="term" value="P:proteolysis"/>
    <property type="evidence" value="ECO:0007669"/>
    <property type="project" value="UniProtKB-KW"/>
</dbReference>
<dbReference type="InterPro" id="IPR046450">
    <property type="entry name" value="PA_dom_sf"/>
</dbReference>
<dbReference type="GO" id="GO:0070573">
    <property type="term" value="F:metallodipeptidase activity"/>
    <property type="evidence" value="ECO:0007669"/>
    <property type="project" value="InterPro"/>
</dbReference>
<evidence type="ECO:0000256" key="9">
    <source>
        <dbReference type="ARBA" id="ARBA00022723"/>
    </source>
</evidence>
<evidence type="ECO:0000256" key="3">
    <source>
        <dbReference type="ARBA" id="ARBA00004555"/>
    </source>
</evidence>
<keyword evidence="14" id="KW-0333">Golgi apparatus</keyword>
<dbReference type="AlphaFoldDB" id="I3R5W7"/>
<evidence type="ECO:0000259" key="21">
    <source>
        <dbReference type="Pfam" id="PF02225"/>
    </source>
</evidence>
<evidence type="ECO:0000256" key="12">
    <source>
        <dbReference type="ARBA" id="ARBA00022824"/>
    </source>
</evidence>
<dbReference type="InterPro" id="IPR003137">
    <property type="entry name" value="PA_domain"/>
</dbReference>
<evidence type="ECO:0000256" key="19">
    <source>
        <dbReference type="ARBA" id="ARBA00025833"/>
    </source>
</evidence>
<keyword evidence="12" id="KW-0256">Endoplasmic reticulum</keyword>
<dbReference type="InterPro" id="IPR007484">
    <property type="entry name" value="Peptidase_M28"/>
</dbReference>
<dbReference type="eggNOG" id="arCOG02959">
    <property type="taxonomic scope" value="Archaea"/>
</dbReference>
<evidence type="ECO:0000256" key="10">
    <source>
        <dbReference type="ARBA" id="ARBA00022729"/>
    </source>
</evidence>
<dbReference type="InterPro" id="IPR039866">
    <property type="entry name" value="CPQ"/>
</dbReference>
<evidence type="ECO:0000256" key="2">
    <source>
        <dbReference type="ARBA" id="ARBA00004371"/>
    </source>
</evidence>
<dbReference type="PANTHER" id="PTHR12053:SF3">
    <property type="entry name" value="CARBOXYPEPTIDASE Q"/>
    <property type="match status" value="1"/>
</dbReference>
<evidence type="ECO:0000313" key="24">
    <source>
        <dbReference type="Proteomes" id="UP000006469"/>
    </source>
</evidence>
<gene>
    <name evidence="23" type="primary">iap</name>
    <name evidence="23" type="ordered locus">HFX_1931</name>
</gene>
<evidence type="ECO:0000256" key="7">
    <source>
        <dbReference type="ARBA" id="ARBA00022645"/>
    </source>
</evidence>
<dbReference type="GO" id="GO:0046872">
    <property type="term" value="F:metal ion binding"/>
    <property type="evidence" value="ECO:0007669"/>
    <property type="project" value="UniProtKB-KW"/>
</dbReference>
<keyword evidence="9" id="KW-0479">Metal-binding</keyword>
<evidence type="ECO:0000256" key="14">
    <source>
        <dbReference type="ARBA" id="ARBA00023034"/>
    </source>
</evidence>
<dbReference type="STRING" id="523841.HFX_1931"/>
<keyword evidence="15" id="KW-0482">Metalloprotease</keyword>
<dbReference type="Proteomes" id="UP000006469">
    <property type="component" value="Chromosome"/>
</dbReference>
<evidence type="ECO:0000256" key="13">
    <source>
        <dbReference type="ARBA" id="ARBA00022833"/>
    </source>
</evidence>
<keyword evidence="7" id="KW-0121">Carboxypeptidase</keyword>
<sequence length="451" mass="48410">MASGWNMDDLSPDARDVFARTWTDDRPWEFLTQLTAVGNRMAGGEGDRRASSLVADAFVDAGAQHVEFDTFEMAHWSRGQTTLELTAPDERSFEAIALPYAPAADVSGPLVDVGYGTPSEIDEHDVNGAIAVASTTTPSGGRFIHRIEKFNYAIESGAVGFVFVNHIPGQLPPTGALRYDEEALAPAVGVSKETGSWLAEYASRDGTARLTVDAATEPGESRNVEGHVGPDTEREVVFCAHFDAHDIAEGALDNGCGITTVATAVRLLAAMDLDLGVRVVGVGAEELGLTGAEHLVNRLDLDRVATVVNVDGAGRFRDLVAMTHTSEATAEVASRVADETRHPIRVDETPHPFSDQWPFVRAGIPALQLHSDSGERGRGWGHTHADTRDKVDDRNIREHAMLAALLVRELATAAANDEIPGLDDDELATAFRQADFEKGMKAAGIWPGGWE</sequence>
<evidence type="ECO:0000256" key="18">
    <source>
        <dbReference type="ARBA" id="ARBA00023228"/>
    </source>
</evidence>
<evidence type="ECO:0000313" key="23">
    <source>
        <dbReference type="EMBL" id="AFK19627.1"/>
    </source>
</evidence>
<evidence type="ECO:0000259" key="22">
    <source>
        <dbReference type="Pfam" id="PF04389"/>
    </source>
</evidence>
<organism evidence="23 24">
    <name type="scientific">Haloferax mediterranei (strain ATCC 33500 / DSM 1411 / JCM 8866 / NBRC 14739 / NCIMB 2177 / R-4)</name>
    <name type="common">Halobacterium mediterranei</name>
    <dbReference type="NCBI Taxonomy" id="523841"/>
    <lineage>
        <taxon>Archaea</taxon>
        <taxon>Methanobacteriati</taxon>
        <taxon>Methanobacteriota</taxon>
        <taxon>Stenosarchaea group</taxon>
        <taxon>Halobacteria</taxon>
        <taxon>Halobacteriales</taxon>
        <taxon>Haloferacaceae</taxon>
        <taxon>Haloferax</taxon>
    </lineage>
</organism>
<evidence type="ECO:0000256" key="6">
    <source>
        <dbReference type="ARBA" id="ARBA00022525"/>
    </source>
</evidence>
<dbReference type="Pfam" id="PF04389">
    <property type="entry name" value="Peptidase_M28"/>
    <property type="match status" value="1"/>
</dbReference>
<keyword evidence="11" id="KW-0378">Hydrolase</keyword>
<keyword evidence="8" id="KW-0645">Protease</keyword>
<evidence type="ECO:0000256" key="8">
    <source>
        <dbReference type="ARBA" id="ARBA00022670"/>
    </source>
</evidence>
<name>I3R5W7_HALMT</name>
<evidence type="ECO:0000256" key="16">
    <source>
        <dbReference type="ARBA" id="ARBA00023145"/>
    </source>
</evidence>
<dbReference type="HOGENOM" id="CLU_033697_0_0_2"/>
<evidence type="ECO:0000256" key="5">
    <source>
        <dbReference type="ARBA" id="ARBA00014116"/>
    </source>
</evidence>
<dbReference type="SUPFAM" id="SSF52025">
    <property type="entry name" value="PA domain"/>
    <property type="match status" value="1"/>
</dbReference>
<protein>
    <recommendedName>
        <fullName evidence="5">Carboxypeptidase Q</fullName>
    </recommendedName>
    <alternativeName>
        <fullName evidence="20">Plasma glutamate carboxypeptidase</fullName>
    </alternativeName>
</protein>
<dbReference type="Gene3D" id="3.50.30.30">
    <property type="match status" value="1"/>
</dbReference>
<dbReference type="Pfam" id="PF02225">
    <property type="entry name" value="PA"/>
    <property type="match status" value="1"/>
</dbReference>
<dbReference type="GO" id="GO:0005576">
    <property type="term" value="C:extracellular region"/>
    <property type="evidence" value="ECO:0007669"/>
    <property type="project" value="UniProtKB-SubCell"/>
</dbReference>
<comment type="subcellular location">
    <subcellularLocation>
        <location evidence="1">Endoplasmic reticulum</location>
    </subcellularLocation>
    <subcellularLocation>
        <location evidence="3">Golgi apparatus</location>
    </subcellularLocation>
    <subcellularLocation>
        <location evidence="2">Lysosome</location>
    </subcellularLocation>
    <subcellularLocation>
        <location evidence="4">Secreted</location>
    </subcellularLocation>
</comment>
<keyword evidence="6" id="KW-0964">Secreted</keyword>
<evidence type="ECO:0000256" key="1">
    <source>
        <dbReference type="ARBA" id="ARBA00004240"/>
    </source>
</evidence>
<feature type="domain" description="Peptidase M28" evidence="22">
    <location>
        <begin position="223"/>
        <end position="405"/>
    </location>
</feature>
<proteinExistence type="predicted"/>
<dbReference type="SUPFAM" id="SSF53187">
    <property type="entry name" value="Zn-dependent exopeptidases"/>
    <property type="match status" value="1"/>
</dbReference>
<evidence type="ECO:0000256" key="4">
    <source>
        <dbReference type="ARBA" id="ARBA00004613"/>
    </source>
</evidence>
<evidence type="ECO:0000256" key="17">
    <source>
        <dbReference type="ARBA" id="ARBA00023180"/>
    </source>
</evidence>
<keyword evidence="18" id="KW-0458">Lysosome</keyword>
<dbReference type="KEGG" id="hme:HFX_1931"/>
<evidence type="ECO:0000256" key="20">
    <source>
        <dbReference type="ARBA" id="ARBA00033328"/>
    </source>
</evidence>
<keyword evidence="13" id="KW-0862">Zinc</keyword>
<evidence type="ECO:0000256" key="15">
    <source>
        <dbReference type="ARBA" id="ARBA00023049"/>
    </source>
</evidence>
<dbReference type="GO" id="GO:0004180">
    <property type="term" value="F:carboxypeptidase activity"/>
    <property type="evidence" value="ECO:0007669"/>
    <property type="project" value="UniProtKB-KW"/>
</dbReference>
<accession>I3R5W7</accession>
<keyword evidence="23" id="KW-0031">Aminopeptidase</keyword>
<dbReference type="EMBL" id="CP001868">
    <property type="protein sequence ID" value="AFK19627.1"/>
    <property type="molecule type" value="Genomic_DNA"/>
</dbReference>
<dbReference type="PANTHER" id="PTHR12053">
    <property type="entry name" value="PROTEASE FAMILY M28 PLASMA GLUTAMATE CARBOXYPEPTIDASE-RELATED"/>
    <property type="match status" value="1"/>
</dbReference>
<keyword evidence="10" id="KW-0732">Signal</keyword>
<dbReference type="GO" id="GO:0005764">
    <property type="term" value="C:lysosome"/>
    <property type="evidence" value="ECO:0007669"/>
    <property type="project" value="UniProtKB-SubCell"/>
</dbReference>
<keyword evidence="16" id="KW-0865">Zymogen</keyword>
<keyword evidence="17" id="KW-0325">Glycoprotein</keyword>